<protein>
    <submittedName>
        <fullName evidence="2">Uncharacterized protein</fullName>
    </submittedName>
</protein>
<organism evidence="2 3">
    <name type="scientific">Malassezia japonica</name>
    <dbReference type="NCBI Taxonomy" id="223818"/>
    <lineage>
        <taxon>Eukaryota</taxon>
        <taxon>Fungi</taxon>
        <taxon>Dikarya</taxon>
        <taxon>Basidiomycota</taxon>
        <taxon>Ustilaginomycotina</taxon>
        <taxon>Malasseziomycetes</taxon>
        <taxon>Malasseziales</taxon>
        <taxon>Malasseziaceae</taxon>
        <taxon>Malassezia</taxon>
    </lineage>
</organism>
<dbReference type="AlphaFoldDB" id="A0AAF0F2X1"/>
<reference evidence="2" key="1">
    <citation type="submission" date="2023-03" db="EMBL/GenBank/DDBJ databases">
        <title>Mating type loci evolution in Malassezia.</title>
        <authorList>
            <person name="Coelho M.A."/>
        </authorList>
    </citation>
    <scope>NUCLEOTIDE SEQUENCE</scope>
    <source>
        <strain evidence="2">CBS 9431</strain>
    </source>
</reference>
<dbReference type="RefSeq" id="XP_060120329.1">
    <property type="nucleotide sequence ID" value="XM_060264346.1"/>
</dbReference>
<feature type="compositionally biased region" description="Basic and acidic residues" evidence="1">
    <location>
        <begin position="51"/>
        <end position="63"/>
    </location>
</feature>
<dbReference type="EMBL" id="CP119958">
    <property type="protein sequence ID" value="WFD37432.1"/>
    <property type="molecule type" value="Genomic_DNA"/>
</dbReference>
<dbReference type="Proteomes" id="UP001217754">
    <property type="component" value="Chromosome 1"/>
</dbReference>
<evidence type="ECO:0000313" key="2">
    <source>
        <dbReference type="EMBL" id="WFD37432.1"/>
    </source>
</evidence>
<gene>
    <name evidence="2" type="ORF">MJAP1_000376</name>
</gene>
<keyword evidence="3" id="KW-1185">Reference proteome</keyword>
<feature type="region of interest" description="Disordered" evidence="1">
    <location>
        <begin position="1"/>
        <end position="74"/>
    </location>
</feature>
<feature type="non-terminal residue" evidence="2">
    <location>
        <position position="177"/>
    </location>
</feature>
<sequence length="177" mass="19362">MSSARSSPNLAVDDEWASPVDAAKVPDAPHLGPLERGTFSPTRLPEPVSKLVEKTHPDADVPKRRASNYDMSRTHTMRREMAIVLDSLEKMPKDDQLAGLGIVMANTKSEKRTDDMSAVLEDMQHLSLKNKGEPKRKVFGERSLNAQLSAMSVSEKESKTTSLGKEIGKGGSQSSLF</sequence>
<name>A0AAF0F2X1_9BASI</name>
<evidence type="ECO:0000313" key="3">
    <source>
        <dbReference type="Proteomes" id="UP001217754"/>
    </source>
</evidence>
<dbReference type="GeneID" id="85224025"/>
<proteinExistence type="predicted"/>
<accession>A0AAF0F2X1</accession>
<evidence type="ECO:0000256" key="1">
    <source>
        <dbReference type="SAM" id="MobiDB-lite"/>
    </source>
</evidence>
<feature type="region of interest" description="Disordered" evidence="1">
    <location>
        <begin position="147"/>
        <end position="177"/>
    </location>
</feature>